<comment type="caution">
    <text evidence="2">The sequence shown here is derived from an EMBL/GenBank/DDBJ whole genome shotgun (WGS) entry which is preliminary data.</text>
</comment>
<dbReference type="AlphaFoldDB" id="A0AA89C4E4"/>
<feature type="coiled-coil region" evidence="1">
    <location>
        <begin position="112"/>
        <end position="146"/>
    </location>
</feature>
<dbReference type="EMBL" id="VSWD01000003">
    <property type="protein sequence ID" value="KAK3105592.1"/>
    <property type="molecule type" value="Genomic_DNA"/>
</dbReference>
<keyword evidence="3" id="KW-1185">Reference proteome</keyword>
<reference evidence="2" key="1">
    <citation type="submission" date="2019-08" db="EMBL/GenBank/DDBJ databases">
        <title>The improved chromosome-level genome for the pearl oyster Pinctada fucata martensii using PacBio sequencing and Hi-C.</title>
        <authorList>
            <person name="Zheng Z."/>
        </authorList>
    </citation>
    <scope>NUCLEOTIDE SEQUENCE</scope>
    <source>
        <strain evidence="2">ZZ-2019</strain>
        <tissue evidence="2">Adductor muscle</tissue>
    </source>
</reference>
<dbReference type="Proteomes" id="UP001186944">
    <property type="component" value="Unassembled WGS sequence"/>
</dbReference>
<feature type="coiled-coil region" evidence="1">
    <location>
        <begin position="245"/>
        <end position="279"/>
    </location>
</feature>
<gene>
    <name evidence="2" type="ORF">FSP39_001300</name>
</gene>
<evidence type="ECO:0000313" key="3">
    <source>
        <dbReference type="Proteomes" id="UP001186944"/>
    </source>
</evidence>
<evidence type="ECO:0000256" key="1">
    <source>
        <dbReference type="SAM" id="Coils"/>
    </source>
</evidence>
<evidence type="ECO:0000313" key="2">
    <source>
        <dbReference type="EMBL" id="KAK3105592.1"/>
    </source>
</evidence>
<keyword evidence="1" id="KW-0175">Coiled coil</keyword>
<protein>
    <submittedName>
        <fullName evidence="2">Uncharacterized protein</fullName>
    </submittedName>
</protein>
<name>A0AA89C4E4_PINIB</name>
<sequence>MDYNYFQPSWRPWNYAFPFSNTFGRFNDNGQRNCGNKERSLQKFSTSFENNGHTKKPKSNQKRDKIRLVKYYERKNSLKELPFHSLGPTAFYKIIDHSSSLRRELSETKGKINSANSTIKCLLKKVQTAEKELASSKKEIMELQSTRDDLVSTKKELSMVRQISSAKITDLETKLYMEKGAKKETAQELERTRILHETALKRVSQLLAKEKLQSDEISALNDNFSKISEDFKCSRSLNKGLQLSIGQLKQQVHGQSNEIDDLEDQLNMTQTENEQLQGELCGKDQQILHFEAVIEMRNGSIDELYEEIERLRKFQNNGPYNQGNNGHWNNHGHGHYNQGNNVQWNNHGNGHFHFNP</sequence>
<proteinExistence type="predicted"/>
<accession>A0AA89C4E4</accession>
<dbReference type="SUPFAM" id="SSF75704">
    <property type="entry name" value="Mitotic arrest deficient-like 1, Mad1"/>
    <property type="match status" value="1"/>
</dbReference>
<organism evidence="2 3">
    <name type="scientific">Pinctada imbricata</name>
    <name type="common">Atlantic pearl-oyster</name>
    <name type="synonym">Pinctada martensii</name>
    <dbReference type="NCBI Taxonomy" id="66713"/>
    <lineage>
        <taxon>Eukaryota</taxon>
        <taxon>Metazoa</taxon>
        <taxon>Spiralia</taxon>
        <taxon>Lophotrochozoa</taxon>
        <taxon>Mollusca</taxon>
        <taxon>Bivalvia</taxon>
        <taxon>Autobranchia</taxon>
        <taxon>Pteriomorphia</taxon>
        <taxon>Pterioida</taxon>
        <taxon>Pterioidea</taxon>
        <taxon>Pteriidae</taxon>
        <taxon>Pinctada</taxon>
    </lineage>
</organism>